<dbReference type="InterPro" id="IPR043504">
    <property type="entry name" value="Peptidase_S1_PA_chymotrypsin"/>
</dbReference>
<feature type="domain" description="PDZ" evidence="4">
    <location>
        <begin position="248"/>
        <end position="347"/>
    </location>
</feature>
<dbReference type="InterPro" id="IPR009003">
    <property type="entry name" value="Peptidase_S1_PA"/>
</dbReference>
<dbReference type="Gene3D" id="2.30.42.10">
    <property type="match status" value="1"/>
</dbReference>
<dbReference type="EMBL" id="PFCO01000009">
    <property type="protein sequence ID" value="PIR69212.1"/>
    <property type="molecule type" value="Genomic_DNA"/>
</dbReference>
<dbReference type="GO" id="GO:0006508">
    <property type="term" value="P:proteolysis"/>
    <property type="evidence" value="ECO:0007669"/>
    <property type="project" value="UniProtKB-KW"/>
</dbReference>
<dbReference type="InterPro" id="IPR051201">
    <property type="entry name" value="Chloro_Bact_Ser_Proteases"/>
</dbReference>
<gene>
    <name evidence="5" type="ORF">COU47_03880</name>
</gene>
<dbReference type="CDD" id="cd06779">
    <property type="entry name" value="cpPDZ_Deg_HtrA-like"/>
    <property type="match status" value="1"/>
</dbReference>
<keyword evidence="3" id="KW-0378">Hydrolase</keyword>
<evidence type="ECO:0000313" key="6">
    <source>
        <dbReference type="Proteomes" id="UP000231503"/>
    </source>
</evidence>
<evidence type="ECO:0000259" key="4">
    <source>
        <dbReference type="Pfam" id="PF13180"/>
    </source>
</evidence>
<dbReference type="InterPro" id="IPR001940">
    <property type="entry name" value="Peptidase_S1C"/>
</dbReference>
<keyword evidence="2" id="KW-0645">Protease</keyword>
<dbReference type="SUPFAM" id="SSF50494">
    <property type="entry name" value="Trypsin-like serine proteases"/>
    <property type="match status" value="1"/>
</dbReference>
<dbReference type="PANTHER" id="PTHR43343:SF3">
    <property type="entry name" value="PROTEASE DO-LIKE 8, CHLOROPLASTIC"/>
    <property type="match status" value="1"/>
</dbReference>
<dbReference type="Pfam" id="PF13365">
    <property type="entry name" value="Trypsin_2"/>
    <property type="match status" value="1"/>
</dbReference>
<sequence>MDYQAQVINAIKKVLPAVVSITVSKDMADITRELPFDIESLNPYDQEILKERMRQAPKDEHGRIKVGGGSGFLVSADGVILTNKHVIMDPHASYSVLASNGKKYDTKVISYDPINDIAILKIDDKRLPTISLNATGEIELGQSVIAIGNALGEFANSVSTGVVSGLSRLINATTDMMGHQEKLRGLIQTDAAINPGNSGGPLINLNGEAVGINVAVVFGAQNIGFAIPVARAIKDLEEIKSYGRIRRPFIGVRYVTLNKALQEHFRLPVDHGALVINEGAPGDVAVIPGSPAEKAGLREFDVILSCEGKSINEETTLEDHLSDSNIGETHKLTVFRKGKEHEVQLTLEEYKVPAPPMETKEL</sequence>
<dbReference type="GO" id="GO:0004252">
    <property type="term" value="F:serine-type endopeptidase activity"/>
    <property type="evidence" value="ECO:0007669"/>
    <property type="project" value="InterPro"/>
</dbReference>
<name>A0A2H0TCD9_9BACT</name>
<dbReference type="InterPro" id="IPR001478">
    <property type="entry name" value="PDZ"/>
</dbReference>
<comment type="similarity">
    <text evidence="1">Belongs to the peptidase S1C family.</text>
</comment>
<proteinExistence type="inferred from homology"/>
<reference evidence="6" key="1">
    <citation type="submission" date="2017-09" db="EMBL/GenBank/DDBJ databases">
        <title>Depth-based differentiation of microbial function through sediment-hosted aquifers and enrichment of novel symbionts in the deep terrestrial subsurface.</title>
        <authorList>
            <person name="Probst A.J."/>
            <person name="Ladd B."/>
            <person name="Jarett J.K."/>
            <person name="Geller-Mcgrath D.E."/>
            <person name="Sieber C.M.K."/>
            <person name="Emerson J.B."/>
            <person name="Anantharaman K."/>
            <person name="Thomas B.C."/>
            <person name="Malmstrom R."/>
            <person name="Stieglmeier M."/>
            <person name="Klingl A."/>
            <person name="Woyke T."/>
            <person name="Ryan C.M."/>
            <person name="Banfield J.F."/>
        </authorList>
    </citation>
    <scope>NUCLEOTIDE SEQUENCE [LARGE SCALE GENOMIC DNA]</scope>
</reference>
<dbReference type="PANTHER" id="PTHR43343">
    <property type="entry name" value="PEPTIDASE S12"/>
    <property type="match status" value="1"/>
</dbReference>
<organism evidence="5 6">
    <name type="scientific">Candidatus Niyogibacteria bacterium CG10_big_fil_rev_8_21_14_0_10_46_36</name>
    <dbReference type="NCBI Taxonomy" id="1974726"/>
    <lineage>
        <taxon>Bacteria</taxon>
        <taxon>Candidatus Niyogiibacteriota</taxon>
    </lineage>
</organism>
<evidence type="ECO:0000256" key="3">
    <source>
        <dbReference type="ARBA" id="ARBA00022801"/>
    </source>
</evidence>
<evidence type="ECO:0000256" key="2">
    <source>
        <dbReference type="ARBA" id="ARBA00022670"/>
    </source>
</evidence>
<dbReference type="Pfam" id="PF13180">
    <property type="entry name" value="PDZ_2"/>
    <property type="match status" value="1"/>
</dbReference>
<dbReference type="InterPro" id="IPR036034">
    <property type="entry name" value="PDZ_sf"/>
</dbReference>
<comment type="caution">
    <text evidence="5">The sequence shown here is derived from an EMBL/GenBank/DDBJ whole genome shotgun (WGS) entry which is preliminary data.</text>
</comment>
<dbReference type="PRINTS" id="PR00834">
    <property type="entry name" value="PROTEASES2C"/>
</dbReference>
<dbReference type="AlphaFoldDB" id="A0A2H0TCD9"/>
<protein>
    <recommendedName>
        <fullName evidence="4">PDZ domain-containing protein</fullName>
    </recommendedName>
</protein>
<evidence type="ECO:0000256" key="1">
    <source>
        <dbReference type="ARBA" id="ARBA00010541"/>
    </source>
</evidence>
<evidence type="ECO:0000313" key="5">
    <source>
        <dbReference type="EMBL" id="PIR69212.1"/>
    </source>
</evidence>
<dbReference type="Gene3D" id="2.40.10.10">
    <property type="entry name" value="Trypsin-like serine proteases"/>
    <property type="match status" value="2"/>
</dbReference>
<dbReference type="SUPFAM" id="SSF50156">
    <property type="entry name" value="PDZ domain-like"/>
    <property type="match status" value="1"/>
</dbReference>
<dbReference type="Proteomes" id="UP000231503">
    <property type="component" value="Unassembled WGS sequence"/>
</dbReference>
<accession>A0A2H0TCD9</accession>